<organism evidence="1">
    <name type="scientific">bioreactor metagenome</name>
    <dbReference type="NCBI Taxonomy" id="1076179"/>
    <lineage>
        <taxon>unclassified sequences</taxon>
        <taxon>metagenomes</taxon>
        <taxon>ecological metagenomes</taxon>
    </lineage>
</organism>
<proteinExistence type="predicted"/>
<comment type="caution">
    <text evidence="1">The sequence shown here is derived from an EMBL/GenBank/DDBJ whole genome shotgun (WGS) entry which is preliminary data.</text>
</comment>
<sequence>MDFKKNRLLTVLLLVITLIIWSIIVYKIYDTIYGVEDIAIEKRSRTTAKVSDTIEITFNHRDPFLKQTNVILTNDDIPAKEEIKAPSFFYKGKIRKGKSELIIIENNGTLLYLKRDTIIDGFSIIKAFDDSLSVTKNGKVFILKF</sequence>
<name>A0A644WBX2_9ZZZZ</name>
<protein>
    <submittedName>
        <fullName evidence="1">Uncharacterized protein</fullName>
    </submittedName>
</protein>
<dbReference type="EMBL" id="VSSQ01000767">
    <property type="protein sequence ID" value="MPM01008.1"/>
    <property type="molecule type" value="Genomic_DNA"/>
</dbReference>
<reference evidence="1" key="1">
    <citation type="submission" date="2019-08" db="EMBL/GenBank/DDBJ databases">
        <authorList>
            <person name="Kucharzyk K."/>
            <person name="Murdoch R.W."/>
            <person name="Higgins S."/>
            <person name="Loffler F."/>
        </authorList>
    </citation>
    <scope>NUCLEOTIDE SEQUENCE</scope>
</reference>
<evidence type="ECO:0000313" key="1">
    <source>
        <dbReference type="EMBL" id="MPM01008.1"/>
    </source>
</evidence>
<accession>A0A644WBX2</accession>
<gene>
    <name evidence="1" type="ORF">SDC9_47245</name>
</gene>
<dbReference type="AlphaFoldDB" id="A0A644WBX2"/>